<dbReference type="Gene3D" id="3.40.630.30">
    <property type="match status" value="1"/>
</dbReference>
<dbReference type="InterPro" id="IPR000182">
    <property type="entry name" value="GNAT_dom"/>
</dbReference>
<sequence length="149" mass="16611">MHDAVNTAIRLRAATPDDEPFLIELRECTMTGHLERMGEPTDAESHRLRVRSNFDVAQIICCDSRRIGLLKVVRSDSVWRIQQIQLLPAWQGRGIGAGVIRDLLAQAHRAGVAVTLSVLRGNPALRLYERSGFRVAAETPIELNMTCDP</sequence>
<dbReference type="EMBL" id="CADIKF010000002">
    <property type="protein sequence ID" value="CAB3747516.1"/>
    <property type="molecule type" value="Genomic_DNA"/>
</dbReference>
<name>A0A6J5D4E1_9BURK</name>
<accession>A0A6J5D4E1</accession>
<evidence type="ECO:0000313" key="2">
    <source>
        <dbReference type="EMBL" id="CAB3747516.1"/>
    </source>
</evidence>
<dbReference type="RefSeq" id="WP_175109012.1">
    <property type="nucleotide sequence ID" value="NZ_CADIKF010000002.1"/>
</dbReference>
<proteinExistence type="predicted"/>
<dbReference type="AlphaFoldDB" id="A0A6J5D4E1"/>
<organism evidence="2 3">
    <name type="scientific">Paraburkholderia solisilvae</name>
    <dbReference type="NCBI Taxonomy" id="624376"/>
    <lineage>
        <taxon>Bacteria</taxon>
        <taxon>Pseudomonadati</taxon>
        <taxon>Pseudomonadota</taxon>
        <taxon>Betaproteobacteria</taxon>
        <taxon>Burkholderiales</taxon>
        <taxon>Burkholderiaceae</taxon>
        <taxon>Paraburkholderia</taxon>
    </lineage>
</organism>
<evidence type="ECO:0000259" key="1">
    <source>
        <dbReference type="PROSITE" id="PS51186"/>
    </source>
</evidence>
<reference evidence="2 3" key="1">
    <citation type="submission" date="2020-04" db="EMBL/GenBank/DDBJ databases">
        <authorList>
            <person name="De Canck E."/>
        </authorList>
    </citation>
    <scope>NUCLEOTIDE SEQUENCE [LARGE SCALE GENOMIC DNA]</scope>
    <source>
        <strain evidence="2 3">LMG 29739</strain>
    </source>
</reference>
<evidence type="ECO:0000313" key="3">
    <source>
        <dbReference type="Proteomes" id="UP000494329"/>
    </source>
</evidence>
<dbReference type="Pfam" id="PF13508">
    <property type="entry name" value="Acetyltransf_7"/>
    <property type="match status" value="1"/>
</dbReference>
<keyword evidence="3" id="KW-1185">Reference proteome</keyword>
<dbReference type="SUPFAM" id="SSF55729">
    <property type="entry name" value="Acyl-CoA N-acyltransferases (Nat)"/>
    <property type="match status" value="1"/>
</dbReference>
<protein>
    <recommendedName>
        <fullName evidence="1">N-acetyltransferase domain-containing protein</fullName>
    </recommendedName>
</protein>
<dbReference type="PROSITE" id="PS51186">
    <property type="entry name" value="GNAT"/>
    <property type="match status" value="1"/>
</dbReference>
<dbReference type="InterPro" id="IPR016181">
    <property type="entry name" value="Acyl_CoA_acyltransferase"/>
</dbReference>
<dbReference type="CDD" id="cd04301">
    <property type="entry name" value="NAT_SF"/>
    <property type="match status" value="1"/>
</dbReference>
<dbReference type="GO" id="GO:0016747">
    <property type="term" value="F:acyltransferase activity, transferring groups other than amino-acyl groups"/>
    <property type="evidence" value="ECO:0007669"/>
    <property type="project" value="InterPro"/>
</dbReference>
<feature type="domain" description="N-acetyltransferase" evidence="1">
    <location>
        <begin position="9"/>
        <end position="149"/>
    </location>
</feature>
<gene>
    <name evidence="2" type="ORF">LMG29739_00329</name>
</gene>
<dbReference type="Proteomes" id="UP000494329">
    <property type="component" value="Unassembled WGS sequence"/>
</dbReference>